<dbReference type="NCBIfam" id="TIGR00238">
    <property type="entry name" value="KamA family radical SAM protein"/>
    <property type="match status" value="1"/>
</dbReference>
<keyword evidence="10" id="KW-0408">Iron</keyword>
<gene>
    <name evidence="17" type="primary">epmB</name>
    <name evidence="17" type="ORF">DKW60_09430</name>
</gene>
<proteinExistence type="inferred from homology"/>
<sequence>MTNIIPINSHLTSTATPEWKQVLSNLLRDPEELCDLLNLKGNDRDTLKADCGQFPLRIPRPYFSRVVSGDLQDPLLLQALPQAAELHETVGYVSDPLEEAEFTPVQGLLHKYHGRVLLVLNGSCAIHCRYCFRRHFPYQEHQISAQHWQEILQYIAADNSITEVILSGGDPLTMNDKVLSQRCDDIASIPHVKTLRLHSRLPIMIPQRIDEHCLRWMQQSRLQIVMVIHCNHAQEIDAEVESALNDLANVGVTLLNQSVLLRGINDNVEVLEHLSQRLFECRVLPYYMHLLDKVQGAAHFDVPEEEAQQLREALSARVAGYLVPKFVREQANERSKSRME</sequence>
<dbReference type="Gene3D" id="3.20.20.70">
    <property type="entry name" value="Aldolase class I"/>
    <property type="match status" value="1"/>
</dbReference>
<feature type="modified residue" description="N6-(pyridoxal phosphate)lysine" evidence="15">
    <location>
        <position position="336"/>
    </location>
</feature>
<feature type="binding site" evidence="14">
    <location>
        <position position="131"/>
    </location>
    <ligand>
        <name>[4Fe-4S] cluster</name>
        <dbReference type="ChEBI" id="CHEBI:49883"/>
        <note>4Fe-4S-S-AdoMet</note>
    </ligand>
</feature>
<dbReference type="GO" id="GO:0016853">
    <property type="term" value="F:isomerase activity"/>
    <property type="evidence" value="ECO:0007669"/>
    <property type="project" value="UniProtKB-KW"/>
</dbReference>
<comment type="caution">
    <text evidence="17">The sequence shown here is derived from an EMBL/GenBank/DDBJ whole genome shotgun (WGS) entry which is preliminary data.</text>
</comment>
<evidence type="ECO:0000256" key="9">
    <source>
        <dbReference type="ARBA" id="ARBA00022898"/>
    </source>
</evidence>
<evidence type="ECO:0000256" key="6">
    <source>
        <dbReference type="ARBA" id="ARBA00022485"/>
    </source>
</evidence>
<dbReference type="InterPro" id="IPR022462">
    <property type="entry name" value="EpmB"/>
</dbReference>
<dbReference type="NCBIfam" id="TIGR03821">
    <property type="entry name" value="EFP_modif_epmB"/>
    <property type="match status" value="1"/>
</dbReference>
<keyword evidence="7" id="KW-0949">S-adenosyl-L-methionine</keyword>
<organism evidence="17 18">
    <name type="scientific">Leucothrix pacifica</name>
    <dbReference type="NCBI Taxonomy" id="1247513"/>
    <lineage>
        <taxon>Bacteria</taxon>
        <taxon>Pseudomonadati</taxon>
        <taxon>Pseudomonadota</taxon>
        <taxon>Gammaproteobacteria</taxon>
        <taxon>Thiotrichales</taxon>
        <taxon>Thiotrichaceae</taxon>
        <taxon>Leucothrix</taxon>
    </lineage>
</organism>
<evidence type="ECO:0000256" key="12">
    <source>
        <dbReference type="ARBA" id="ARBA00023235"/>
    </source>
</evidence>
<accession>A0A317CHF5</accession>
<dbReference type="InterPro" id="IPR013785">
    <property type="entry name" value="Aldolase_TIM"/>
</dbReference>
<feature type="binding site" evidence="14">
    <location>
        <position position="124"/>
    </location>
    <ligand>
        <name>[4Fe-4S] cluster</name>
        <dbReference type="ChEBI" id="CHEBI:49883"/>
        <note>4Fe-4S-S-AdoMet</note>
    </ligand>
</feature>
<keyword evidence="8 14" id="KW-0479">Metal-binding</keyword>
<evidence type="ECO:0000256" key="11">
    <source>
        <dbReference type="ARBA" id="ARBA00023014"/>
    </source>
</evidence>
<evidence type="ECO:0000256" key="5">
    <source>
        <dbReference type="ARBA" id="ARBA00022363"/>
    </source>
</evidence>
<protein>
    <recommendedName>
        <fullName evidence="5">L-lysine 2,3-aminomutase</fullName>
    </recommendedName>
    <alternativeName>
        <fullName evidence="13">EF-P post-translational modification enzyme B</fullName>
    </alternativeName>
</protein>
<evidence type="ECO:0000256" key="2">
    <source>
        <dbReference type="ARBA" id="ARBA00001933"/>
    </source>
</evidence>
<comment type="cofactor">
    <cofactor evidence="3">
        <name>[4Fe-4S] cluster</name>
        <dbReference type="ChEBI" id="CHEBI:49883"/>
    </cofactor>
</comment>
<feature type="binding site" evidence="14">
    <location>
        <position position="128"/>
    </location>
    <ligand>
        <name>[4Fe-4S] cluster</name>
        <dbReference type="ChEBI" id="CHEBI:49883"/>
        <note>4Fe-4S-S-AdoMet</note>
    </ligand>
</feature>
<reference evidence="17 18" key="1">
    <citation type="submission" date="2018-05" db="EMBL/GenBank/DDBJ databases">
        <title>Leucothrix arctica sp. nov., isolated from Arctic seawater.</title>
        <authorList>
            <person name="Choi A."/>
            <person name="Baek K."/>
        </authorList>
    </citation>
    <scope>NUCLEOTIDE SEQUENCE [LARGE SCALE GENOMIC DNA]</scope>
    <source>
        <strain evidence="17 18">JCM 18388</strain>
    </source>
</reference>
<dbReference type="SFLD" id="SFLDS00029">
    <property type="entry name" value="Radical_SAM"/>
    <property type="match status" value="1"/>
</dbReference>
<evidence type="ECO:0000256" key="1">
    <source>
        <dbReference type="ARBA" id="ARBA00001352"/>
    </source>
</evidence>
<dbReference type="PIRSF" id="PIRSF004911">
    <property type="entry name" value="DUF160"/>
    <property type="match status" value="1"/>
</dbReference>
<evidence type="ECO:0000259" key="16">
    <source>
        <dbReference type="PROSITE" id="PS51918"/>
    </source>
</evidence>
<evidence type="ECO:0000256" key="14">
    <source>
        <dbReference type="PIRSR" id="PIRSR004911-1"/>
    </source>
</evidence>
<dbReference type="SUPFAM" id="SSF102114">
    <property type="entry name" value="Radical SAM enzymes"/>
    <property type="match status" value="1"/>
</dbReference>
<comment type="similarity">
    <text evidence="4">Belongs to the radical SAM superfamily. KamA family.</text>
</comment>
<dbReference type="PANTHER" id="PTHR30538">
    <property type="entry name" value="LYSINE 2,3-AMINOMUTASE-RELATED"/>
    <property type="match status" value="1"/>
</dbReference>
<dbReference type="CDD" id="cd01335">
    <property type="entry name" value="Radical_SAM"/>
    <property type="match status" value="1"/>
</dbReference>
<dbReference type="GO" id="GO:0051539">
    <property type="term" value="F:4 iron, 4 sulfur cluster binding"/>
    <property type="evidence" value="ECO:0007669"/>
    <property type="project" value="UniProtKB-KW"/>
</dbReference>
<comment type="catalytic activity">
    <reaction evidence="1">
        <text>L-lysine = D-beta-lysine</text>
        <dbReference type="Rhea" id="RHEA:44148"/>
        <dbReference type="ChEBI" id="CHEBI:32551"/>
        <dbReference type="ChEBI" id="CHEBI:84138"/>
    </reaction>
</comment>
<dbReference type="InterPro" id="IPR007197">
    <property type="entry name" value="rSAM"/>
</dbReference>
<keyword evidence="12" id="KW-0413">Isomerase</keyword>
<dbReference type="InterPro" id="IPR003739">
    <property type="entry name" value="Lys_aminomutase/Glu_NH3_mut"/>
</dbReference>
<keyword evidence="6 14" id="KW-0004">4Fe-4S</keyword>
<comment type="cofactor">
    <cofactor evidence="2 15">
        <name>pyridoxal 5'-phosphate</name>
        <dbReference type="ChEBI" id="CHEBI:597326"/>
    </cofactor>
</comment>
<dbReference type="SFLD" id="SFLDF00314">
    <property type="entry name" value="L-lysine_2_3-aminomutase_(yjeK"/>
    <property type="match status" value="1"/>
</dbReference>
<evidence type="ECO:0000256" key="15">
    <source>
        <dbReference type="PIRSR" id="PIRSR603739-50"/>
    </source>
</evidence>
<dbReference type="EMBL" id="QGKM01000022">
    <property type="protein sequence ID" value="PWQ97837.1"/>
    <property type="molecule type" value="Genomic_DNA"/>
</dbReference>
<evidence type="ECO:0000256" key="8">
    <source>
        <dbReference type="ARBA" id="ARBA00022723"/>
    </source>
</evidence>
<dbReference type="Pfam" id="PF13353">
    <property type="entry name" value="Fer4_12"/>
    <property type="match status" value="1"/>
</dbReference>
<evidence type="ECO:0000313" key="18">
    <source>
        <dbReference type="Proteomes" id="UP000245539"/>
    </source>
</evidence>
<keyword evidence="18" id="KW-1185">Reference proteome</keyword>
<keyword evidence="9 15" id="KW-0663">Pyridoxal phosphate</keyword>
<evidence type="ECO:0000256" key="7">
    <source>
        <dbReference type="ARBA" id="ARBA00022691"/>
    </source>
</evidence>
<dbReference type="AlphaFoldDB" id="A0A317CHF5"/>
<dbReference type="PROSITE" id="PS51918">
    <property type="entry name" value="RADICAL_SAM"/>
    <property type="match status" value="1"/>
</dbReference>
<dbReference type="OrthoDB" id="9770937at2"/>
<dbReference type="GO" id="GO:0046872">
    <property type="term" value="F:metal ion binding"/>
    <property type="evidence" value="ECO:0007669"/>
    <property type="project" value="UniProtKB-KW"/>
</dbReference>
<dbReference type="SFLD" id="SFLDG01070">
    <property type="entry name" value="PLP-dependent"/>
    <property type="match status" value="1"/>
</dbReference>
<evidence type="ECO:0000256" key="13">
    <source>
        <dbReference type="ARBA" id="ARBA00030756"/>
    </source>
</evidence>
<evidence type="ECO:0000256" key="4">
    <source>
        <dbReference type="ARBA" id="ARBA00008703"/>
    </source>
</evidence>
<evidence type="ECO:0000256" key="10">
    <source>
        <dbReference type="ARBA" id="ARBA00023004"/>
    </source>
</evidence>
<dbReference type="PANTHER" id="PTHR30538:SF1">
    <property type="entry name" value="L-LYSINE 2,3-AMINOMUTASE"/>
    <property type="match status" value="1"/>
</dbReference>
<dbReference type="InterPro" id="IPR058240">
    <property type="entry name" value="rSAM_sf"/>
</dbReference>
<evidence type="ECO:0000256" key="3">
    <source>
        <dbReference type="ARBA" id="ARBA00001966"/>
    </source>
</evidence>
<evidence type="ECO:0000313" key="17">
    <source>
        <dbReference type="EMBL" id="PWQ97837.1"/>
    </source>
</evidence>
<keyword evidence="11 14" id="KW-0411">Iron-sulfur</keyword>
<feature type="domain" description="Radical SAM core" evidence="16">
    <location>
        <begin position="110"/>
        <end position="325"/>
    </location>
</feature>
<name>A0A317CHF5_9GAMM</name>
<dbReference type="Proteomes" id="UP000245539">
    <property type="component" value="Unassembled WGS sequence"/>
</dbReference>